<reference evidence="8" key="2">
    <citation type="journal article" date="2011" name="Proc. Natl. Acad. Sci. U.S.A.">
        <title>Obligate biotrophy features unraveled by the genomic analysis of rust fungi.</title>
        <authorList>
            <person name="Duplessis S."/>
            <person name="Cuomo C.A."/>
            <person name="Lin Y.-C."/>
            <person name="Aerts A."/>
            <person name="Tisserant E."/>
            <person name="Veneault-Fourrey C."/>
            <person name="Joly D.L."/>
            <person name="Hacquard S."/>
            <person name="Amselem J."/>
            <person name="Cantarel B.L."/>
            <person name="Chiu R."/>
            <person name="Coutinho P.M."/>
            <person name="Feau N."/>
            <person name="Field M."/>
            <person name="Frey P."/>
            <person name="Gelhaye E."/>
            <person name="Goldberg J."/>
            <person name="Grabherr M.G."/>
            <person name="Kodira C.D."/>
            <person name="Kohler A."/>
            <person name="Kuees U."/>
            <person name="Lindquist E.A."/>
            <person name="Lucas S.M."/>
            <person name="Mago R."/>
            <person name="Mauceli E."/>
            <person name="Morin E."/>
            <person name="Murat C."/>
            <person name="Pangilinan J.L."/>
            <person name="Park R."/>
            <person name="Pearson M."/>
            <person name="Quesneville H."/>
            <person name="Rouhier N."/>
            <person name="Sakthikumar S."/>
            <person name="Salamov A.A."/>
            <person name="Schmutz J."/>
            <person name="Selles B."/>
            <person name="Shapiro H."/>
            <person name="Tanguay P."/>
            <person name="Tuskan G.A."/>
            <person name="Henrissat B."/>
            <person name="Van de Peer Y."/>
            <person name="Rouze P."/>
            <person name="Ellis J.G."/>
            <person name="Dodds P.N."/>
            <person name="Schein J.E."/>
            <person name="Zhong S."/>
            <person name="Hamelin R.C."/>
            <person name="Grigoriev I.V."/>
            <person name="Szabo L.J."/>
            <person name="Martin F."/>
        </authorList>
    </citation>
    <scope>NUCLEOTIDE SEQUENCE [LARGE SCALE GENOMIC DNA]</scope>
    <source>
        <strain evidence="8">CRL 75-36-700-3 / race SCCL</strain>
    </source>
</reference>
<keyword evidence="8" id="KW-1185">Reference proteome</keyword>
<dbReference type="SUPFAM" id="SSF57667">
    <property type="entry name" value="beta-beta-alpha zinc fingers"/>
    <property type="match status" value="1"/>
</dbReference>
<evidence type="ECO:0000256" key="2">
    <source>
        <dbReference type="ARBA" id="ARBA00022771"/>
    </source>
</evidence>
<evidence type="ECO:0000256" key="1">
    <source>
        <dbReference type="ARBA" id="ARBA00022723"/>
    </source>
</evidence>
<dbReference type="RefSeq" id="XP_003336651.2">
    <property type="nucleotide sequence ID" value="XM_003336603.2"/>
</dbReference>
<dbReference type="PANTHER" id="PTHR23235:SF174">
    <property type="entry name" value="CABUT, ISOFORM A"/>
    <property type="match status" value="1"/>
</dbReference>
<sequence length="310" mass="36694">MSTPFIPARYPNYSQHEYQQRMFENDHGYDGFMPEVHGDRVTDDEDDEEEYEDDEEEEIREEGGEEEEEEEEGDDDDGEDGEEEVDDYDEGDVDDVDDEDVGEEAEEDEETAEDQEPDQDDEPNQLDRADEKLHPAQDLVQFPKRFESSRALINSKYLLGCPSPGCKKTFDQESNLRLHAMVHTCYRPHVCLPCQARHKRMNELKVHFRNIHTALEFDKEKHVRTKDFDELRSEAFINRYGCTRCPKMFETEDHVKTHFLADHPRHQWSPNMCYFKTLKFVNNEIDQWLSLRRDIESVILHAKLARRKLV</sequence>
<dbReference type="AlphaFoldDB" id="E3L6Q7"/>
<evidence type="ECO:0000256" key="3">
    <source>
        <dbReference type="ARBA" id="ARBA00022833"/>
    </source>
</evidence>
<evidence type="ECO:0000259" key="6">
    <source>
        <dbReference type="PROSITE" id="PS50157"/>
    </source>
</evidence>
<dbReference type="InterPro" id="IPR013087">
    <property type="entry name" value="Znf_C2H2_type"/>
</dbReference>
<protein>
    <recommendedName>
        <fullName evidence="6">C2H2-type domain-containing protein</fullName>
    </recommendedName>
</protein>
<dbReference type="GeneID" id="10537725"/>
<accession>E3L6Q7</accession>
<gene>
    <name evidence="7" type="ORF">PGTG_18447</name>
</gene>
<dbReference type="InterPro" id="IPR036236">
    <property type="entry name" value="Znf_C2H2_sf"/>
</dbReference>
<evidence type="ECO:0000256" key="4">
    <source>
        <dbReference type="PROSITE-ProRule" id="PRU00042"/>
    </source>
</evidence>
<name>E3L6Q7_PUCGT</name>
<dbReference type="PROSITE" id="PS00028">
    <property type="entry name" value="ZINC_FINGER_C2H2_1"/>
    <property type="match status" value="2"/>
</dbReference>
<dbReference type="SMART" id="SM00355">
    <property type="entry name" value="ZnF_C2H2"/>
    <property type="match status" value="3"/>
</dbReference>
<dbReference type="GO" id="GO:0006357">
    <property type="term" value="P:regulation of transcription by RNA polymerase II"/>
    <property type="evidence" value="ECO:0000318"/>
    <property type="project" value="GO_Central"/>
</dbReference>
<proteinExistence type="predicted"/>
<dbReference type="EMBL" id="DS178361">
    <property type="protein sequence ID" value="EFP92232.2"/>
    <property type="molecule type" value="Genomic_DNA"/>
</dbReference>
<keyword evidence="2 4" id="KW-0863">Zinc-finger</keyword>
<organism evidence="7 8">
    <name type="scientific">Puccinia graminis f. sp. tritici (strain CRL 75-36-700-3 / race SCCL)</name>
    <name type="common">Black stem rust fungus</name>
    <dbReference type="NCBI Taxonomy" id="418459"/>
    <lineage>
        <taxon>Eukaryota</taxon>
        <taxon>Fungi</taxon>
        <taxon>Dikarya</taxon>
        <taxon>Basidiomycota</taxon>
        <taxon>Pucciniomycotina</taxon>
        <taxon>Pucciniomycetes</taxon>
        <taxon>Pucciniales</taxon>
        <taxon>Pucciniaceae</taxon>
        <taxon>Puccinia</taxon>
    </lineage>
</organism>
<dbReference type="GO" id="GO:0008270">
    <property type="term" value="F:zinc ion binding"/>
    <property type="evidence" value="ECO:0007669"/>
    <property type="project" value="UniProtKB-KW"/>
</dbReference>
<dbReference type="PROSITE" id="PS50157">
    <property type="entry name" value="ZINC_FINGER_C2H2_2"/>
    <property type="match status" value="1"/>
</dbReference>
<dbReference type="VEuPathDB" id="FungiDB:PGTG_18447"/>
<evidence type="ECO:0000313" key="7">
    <source>
        <dbReference type="EMBL" id="EFP92232.2"/>
    </source>
</evidence>
<dbReference type="Proteomes" id="UP000008783">
    <property type="component" value="Unassembled WGS sequence"/>
</dbReference>
<dbReference type="GO" id="GO:0005634">
    <property type="term" value="C:nucleus"/>
    <property type="evidence" value="ECO:0000318"/>
    <property type="project" value="GO_Central"/>
</dbReference>
<dbReference type="KEGG" id="pgr:PGTG_18447"/>
<dbReference type="HOGENOM" id="CLU_900573_0_0_1"/>
<reference key="1">
    <citation type="submission" date="2007-01" db="EMBL/GenBank/DDBJ databases">
        <title>The Genome Sequence of Puccinia graminis f. sp. tritici Strain CRL 75-36-700-3.</title>
        <authorList>
            <consortium name="The Broad Institute Genome Sequencing Platform"/>
            <person name="Birren B."/>
            <person name="Lander E."/>
            <person name="Galagan J."/>
            <person name="Nusbaum C."/>
            <person name="Devon K."/>
            <person name="Cuomo C."/>
            <person name="Jaffe D."/>
            <person name="Butler J."/>
            <person name="Alvarez P."/>
            <person name="Gnerre S."/>
            <person name="Grabherr M."/>
            <person name="Mauceli E."/>
            <person name="Brockman W."/>
            <person name="Young S."/>
            <person name="LaButti K."/>
            <person name="Sykes S."/>
            <person name="DeCaprio D."/>
            <person name="Crawford M."/>
            <person name="Koehrsen M."/>
            <person name="Engels R."/>
            <person name="Montgomery P."/>
            <person name="Pearson M."/>
            <person name="Howarth C."/>
            <person name="Larson L."/>
            <person name="White J."/>
            <person name="Zeng Q."/>
            <person name="Kodira C."/>
            <person name="Yandava C."/>
            <person name="Alvarado L."/>
            <person name="O'Leary S."/>
            <person name="Szabo L."/>
            <person name="Dean R."/>
            <person name="Schein J."/>
        </authorList>
    </citation>
    <scope>NUCLEOTIDE SEQUENCE</scope>
    <source>
        <strain>CRL 75-36-700-3</strain>
    </source>
</reference>
<feature type="region of interest" description="Disordered" evidence="5">
    <location>
        <begin position="1"/>
        <end position="126"/>
    </location>
</feature>
<keyword evidence="1" id="KW-0479">Metal-binding</keyword>
<feature type="domain" description="C2H2-type" evidence="6">
    <location>
        <begin position="159"/>
        <end position="188"/>
    </location>
</feature>
<evidence type="ECO:0000313" key="8">
    <source>
        <dbReference type="Proteomes" id="UP000008783"/>
    </source>
</evidence>
<evidence type="ECO:0000256" key="5">
    <source>
        <dbReference type="SAM" id="MobiDB-lite"/>
    </source>
</evidence>
<dbReference type="Gene3D" id="3.30.160.60">
    <property type="entry name" value="Classic Zinc Finger"/>
    <property type="match status" value="1"/>
</dbReference>
<dbReference type="OrthoDB" id="8117402at2759"/>
<dbReference type="PANTHER" id="PTHR23235">
    <property type="entry name" value="KRUEPPEL-LIKE TRANSCRIPTION FACTOR"/>
    <property type="match status" value="1"/>
</dbReference>
<dbReference type="InParanoid" id="E3L6Q7"/>
<feature type="compositionally biased region" description="Acidic residues" evidence="5">
    <location>
        <begin position="42"/>
        <end position="124"/>
    </location>
</feature>
<keyword evidence="3" id="KW-0862">Zinc</keyword>